<keyword evidence="13 15" id="KW-0234">DNA repair</keyword>
<evidence type="ECO:0000256" key="6">
    <source>
        <dbReference type="ARBA" id="ARBA00022695"/>
    </source>
</evidence>
<dbReference type="FunFam" id="3.40.1170.60:FF:000001">
    <property type="entry name" value="DNA polymerase IV"/>
    <property type="match status" value="1"/>
</dbReference>
<evidence type="ECO:0000256" key="13">
    <source>
        <dbReference type="ARBA" id="ARBA00023204"/>
    </source>
</evidence>
<dbReference type="PATRIC" id="fig|926562.3.peg.1363"/>
<feature type="binding site" evidence="15">
    <location>
        <position position="17"/>
    </location>
    <ligand>
        <name>Mg(2+)</name>
        <dbReference type="ChEBI" id="CHEBI:18420"/>
    </ligand>
</feature>
<dbReference type="Pfam" id="PF00817">
    <property type="entry name" value="IMS"/>
    <property type="match status" value="1"/>
</dbReference>
<dbReference type="EC" id="2.7.7.7" evidence="15"/>
<sequence>MLYAEENNRNKTIAHLDLDTFFVSVERLQNSALVGKPVLVGGTDSRGVVASCSYEARRFGIHSAMPMRTALQLCPEAVVIKGDSSRYSKYSDIITEIIKEEVPLFEKTSIDEFYTDLTGMDKFFGCFKLASEIRDKIIRETGLPISFGLSTNKTVAKIATGEAKPNNKIEVSRGTEKPFLAPLSVKKIPMVGDKTTLRLSQMGVKRIHTLQEMPIELMDRAMGKTGVMIWKKANGIDNSPIVAYQERKSISLERTFQKDTIDVDKLRTLIIAMAENLAFQLRQGNKLTACVTVKIRYSDFNTYTLQKRIPYTSNDHSLIAITKELFEKLYNKRLLVRLVGVKCSHLVGGGHQINLFEDSEEVIRLYQAMDHIRNRFGINSIKRAKTMESRNLGGANPFNGKPSMILAHRRA</sequence>
<dbReference type="AlphaFoldDB" id="G8R7J8"/>
<dbReference type="GO" id="GO:0000287">
    <property type="term" value="F:magnesium ion binding"/>
    <property type="evidence" value="ECO:0007669"/>
    <property type="project" value="UniProtKB-UniRule"/>
</dbReference>
<dbReference type="Pfam" id="PF21999">
    <property type="entry name" value="IMS_HHH_1"/>
    <property type="match status" value="1"/>
</dbReference>
<evidence type="ECO:0000256" key="4">
    <source>
        <dbReference type="ARBA" id="ARBA00022490"/>
    </source>
</evidence>
<dbReference type="CDD" id="cd03586">
    <property type="entry name" value="PolY_Pol_IV_kappa"/>
    <property type="match status" value="1"/>
</dbReference>
<comment type="similarity">
    <text evidence="2 15">Belongs to the DNA polymerase type-Y family.</text>
</comment>
<feature type="domain" description="UmuC" evidence="16">
    <location>
        <begin position="13"/>
        <end position="192"/>
    </location>
</feature>
<comment type="subcellular location">
    <subcellularLocation>
        <location evidence="1 15">Cytoplasm</location>
    </subcellularLocation>
</comment>
<dbReference type="GO" id="GO:0005829">
    <property type="term" value="C:cytosol"/>
    <property type="evidence" value="ECO:0007669"/>
    <property type="project" value="TreeGrafter"/>
</dbReference>
<dbReference type="InterPro" id="IPR043128">
    <property type="entry name" value="Rev_trsase/Diguanyl_cyclase"/>
</dbReference>
<dbReference type="InterPro" id="IPR022880">
    <property type="entry name" value="DNApol_IV"/>
</dbReference>
<dbReference type="GO" id="GO:0009432">
    <property type="term" value="P:SOS response"/>
    <property type="evidence" value="ECO:0007669"/>
    <property type="project" value="TreeGrafter"/>
</dbReference>
<evidence type="ECO:0000256" key="12">
    <source>
        <dbReference type="ARBA" id="ARBA00023125"/>
    </source>
</evidence>
<dbReference type="KEGG" id="oho:Oweho_1354"/>
<dbReference type="Pfam" id="PF11799">
    <property type="entry name" value="IMS_C"/>
    <property type="match status" value="1"/>
</dbReference>
<accession>G8R7J8</accession>
<dbReference type="GO" id="GO:0042276">
    <property type="term" value="P:error-prone translesion synthesis"/>
    <property type="evidence" value="ECO:0007669"/>
    <property type="project" value="TreeGrafter"/>
</dbReference>
<keyword evidence="4 15" id="KW-0963">Cytoplasm</keyword>
<keyword evidence="7 15" id="KW-0235">DNA replication</keyword>
<dbReference type="OrthoDB" id="9808813at2"/>
<dbReference type="PROSITE" id="PS50173">
    <property type="entry name" value="UMUC"/>
    <property type="match status" value="1"/>
</dbReference>
<keyword evidence="5 15" id="KW-0808">Transferase</keyword>
<dbReference type="InterPro" id="IPR017961">
    <property type="entry name" value="DNA_pol_Y-fam_little_finger"/>
</dbReference>
<evidence type="ECO:0000256" key="15">
    <source>
        <dbReference type="HAMAP-Rule" id="MF_01113"/>
    </source>
</evidence>
<feature type="active site" evidence="15">
    <location>
        <position position="112"/>
    </location>
</feature>
<evidence type="ECO:0000256" key="10">
    <source>
        <dbReference type="ARBA" id="ARBA00022842"/>
    </source>
</evidence>
<dbReference type="Gene3D" id="3.30.70.270">
    <property type="match status" value="1"/>
</dbReference>
<dbReference type="PANTHER" id="PTHR11076:SF33">
    <property type="entry name" value="DNA POLYMERASE KAPPA"/>
    <property type="match status" value="1"/>
</dbReference>
<evidence type="ECO:0000256" key="5">
    <source>
        <dbReference type="ARBA" id="ARBA00022679"/>
    </source>
</evidence>
<evidence type="ECO:0000313" key="17">
    <source>
        <dbReference type="EMBL" id="AEV32351.1"/>
    </source>
</evidence>
<dbReference type="HAMAP" id="MF_01113">
    <property type="entry name" value="DNApol_IV"/>
    <property type="match status" value="1"/>
</dbReference>
<evidence type="ECO:0000259" key="16">
    <source>
        <dbReference type="PROSITE" id="PS50173"/>
    </source>
</evidence>
<keyword evidence="18" id="KW-1185">Reference proteome</keyword>
<comment type="cofactor">
    <cofactor evidence="15">
        <name>Mg(2+)</name>
        <dbReference type="ChEBI" id="CHEBI:18420"/>
    </cofactor>
    <text evidence="15">Binds 2 magnesium ions per subunit.</text>
</comment>
<dbReference type="InterPro" id="IPR050116">
    <property type="entry name" value="DNA_polymerase-Y"/>
</dbReference>
<protein>
    <recommendedName>
        <fullName evidence="15">DNA polymerase IV</fullName>
        <shortName evidence="15">Pol IV</shortName>
        <ecNumber evidence="15">2.7.7.7</ecNumber>
    </recommendedName>
</protein>
<keyword evidence="8 15" id="KW-0479">Metal-binding</keyword>
<evidence type="ECO:0000256" key="8">
    <source>
        <dbReference type="ARBA" id="ARBA00022723"/>
    </source>
</evidence>
<evidence type="ECO:0000256" key="2">
    <source>
        <dbReference type="ARBA" id="ARBA00010945"/>
    </source>
</evidence>
<dbReference type="InterPro" id="IPR001126">
    <property type="entry name" value="UmuC"/>
</dbReference>
<reference evidence="17 18" key="1">
    <citation type="journal article" date="2012" name="Stand. Genomic Sci.">
        <title>Genome sequence of the orange-pigmented seawater bacterium Owenweeksia hongkongensis type strain (UST20020801(T)).</title>
        <authorList>
            <person name="Riedel T."/>
            <person name="Held B."/>
            <person name="Nolan M."/>
            <person name="Lucas S."/>
            <person name="Lapidus A."/>
            <person name="Tice H."/>
            <person name="Del Rio T.G."/>
            <person name="Cheng J.F."/>
            <person name="Han C."/>
            <person name="Tapia R."/>
            <person name="Goodwin L.A."/>
            <person name="Pitluck S."/>
            <person name="Liolios K."/>
            <person name="Mavromatis K."/>
            <person name="Pagani I."/>
            <person name="Ivanova N."/>
            <person name="Mikhailova N."/>
            <person name="Pati A."/>
            <person name="Chen A."/>
            <person name="Palaniappan K."/>
            <person name="Rohde M."/>
            <person name="Tindall B.J."/>
            <person name="Detter J.C."/>
            <person name="Goker M."/>
            <person name="Woyke T."/>
            <person name="Bristow J."/>
            <person name="Eisen J.A."/>
            <person name="Markowitz V."/>
            <person name="Hugenholtz P."/>
            <person name="Klenk H.P."/>
            <person name="Kyrpides N.C."/>
        </authorList>
    </citation>
    <scope>NUCLEOTIDE SEQUENCE</scope>
    <source>
        <strain evidence="18">DSM 17368 / JCM 12287 / NRRL B-23963</strain>
    </source>
</reference>
<keyword evidence="3 15" id="KW-0515">Mutator protein</keyword>
<dbReference type="eggNOG" id="COG0389">
    <property type="taxonomic scope" value="Bacteria"/>
</dbReference>
<dbReference type="EMBL" id="CP003156">
    <property type="protein sequence ID" value="AEV32351.1"/>
    <property type="molecule type" value="Genomic_DNA"/>
</dbReference>
<dbReference type="RefSeq" id="WP_014201707.1">
    <property type="nucleotide sequence ID" value="NC_016599.1"/>
</dbReference>
<gene>
    <name evidence="15" type="primary">dinB</name>
    <name evidence="17" type="ordered locus">Oweho_1354</name>
</gene>
<name>G8R7J8_OWEHD</name>
<keyword evidence="6 15" id="KW-0548">Nucleotidyltransferase</keyword>
<dbReference type="InterPro" id="IPR053848">
    <property type="entry name" value="IMS_HHH_1"/>
</dbReference>
<comment type="catalytic activity">
    <reaction evidence="14 15">
        <text>DNA(n) + a 2'-deoxyribonucleoside 5'-triphosphate = DNA(n+1) + diphosphate</text>
        <dbReference type="Rhea" id="RHEA:22508"/>
        <dbReference type="Rhea" id="RHEA-COMP:17339"/>
        <dbReference type="Rhea" id="RHEA-COMP:17340"/>
        <dbReference type="ChEBI" id="CHEBI:33019"/>
        <dbReference type="ChEBI" id="CHEBI:61560"/>
        <dbReference type="ChEBI" id="CHEBI:173112"/>
        <dbReference type="EC" id="2.7.7.7"/>
    </reaction>
</comment>
<evidence type="ECO:0000256" key="9">
    <source>
        <dbReference type="ARBA" id="ARBA00022763"/>
    </source>
</evidence>
<proteinExistence type="inferred from homology"/>
<dbReference type="STRING" id="926562.Oweho_1354"/>
<evidence type="ECO:0000256" key="1">
    <source>
        <dbReference type="ARBA" id="ARBA00004496"/>
    </source>
</evidence>
<dbReference type="SUPFAM" id="SSF100879">
    <property type="entry name" value="Lesion bypass DNA polymerase (Y-family), little finger domain"/>
    <property type="match status" value="1"/>
</dbReference>
<dbReference type="GO" id="GO:0003684">
    <property type="term" value="F:damaged DNA binding"/>
    <property type="evidence" value="ECO:0007669"/>
    <property type="project" value="InterPro"/>
</dbReference>
<dbReference type="PANTHER" id="PTHR11076">
    <property type="entry name" value="DNA REPAIR POLYMERASE UMUC / TRANSFERASE FAMILY MEMBER"/>
    <property type="match status" value="1"/>
</dbReference>
<keyword evidence="12 15" id="KW-0238">DNA-binding</keyword>
<dbReference type="Gene3D" id="3.40.1170.60">
    <property type="match status" value="1"/>
</dbReference>
<dbReference type="SUPFAM" id="SSF56672">
    <property type="entry name" value="DNA/RNA polymerases"/>
    <property type="match status" value="1"/>
</dbReference>
<keyword evidence="10 15" id="KW-0460">Magnesium</keyword>
<dbReference type="GO" id="GO:0006281">
    <property type="term" value="P:DNA repair"/>
    <property type="evidence" value="ECO:0007669"/>
    <property type="project" value="UniProtKB-UniRule"/>
</dbReference>
<dbReference type="Gene3D" id="3.30.1490.100">
    <property type="entry name" value="DNA polymerase, Y-family, little finger domain"/>
    <property type="match status" value="1"/>
</dbReference>
<comment type="function">
    <text evidence="15">Poorly processive, error-prone DNA polymerase involved in untargeted mutagenesis. Copies undamaged DNA at stalled replication forks, which arise in vivo from mismatched or misaligned primer ends. These misaligned primers can be extended by PolIV. Exhibits no 3'-5' exonuclease (proofreading) activity. May be involved in translesional synthesis, in conjunction with the beta clamp from PolIII.</text>
</comment>
<dbReference type="InterPro" id="IPR043502">
    <property type="entry name" value="DNA/RNA_pol_sf"/>
</dbReference>
<evidence type="ECO:0000256" key="11">
    <source>
        <dbReference type="ARBA" id="ARBA00022932"/>
    </source>
</evidence>
<dbReference type="Proteomes" id="UP000005631">
    <property type="component" value="Chromosome"/>
</dbReference>
<dbReference type="GO" id="GO:0006261">
    <property type="term" value="P:DNA-templated DNA replication"/>
    <property type="evidence" value="ECO:0007669"/>
    <property type="project" value="UniProtKB-UniRule"/>
</dbReference>
<evidence type="ECO:0000313" key="18">
    <source>
        <dbReference type="Proteomes" id="UP000005631"/>
    </source>
</evidence>
<evidence type="ECO:0000256" key="3">
    <source>
        <dbReference type="ARBA" id="ARBA00022457"/>
    </source>
</evidence>
<evidence type="ECO:0000256" key="14">
    <source>
        <dbReference type="ARBA" id="ARBA00049244"/>
    </source>
</evidence>
<evidence type="ECO:0000256" key="7">
    <source>
        <dbReference type="ARBA" id="ARBA00022705"/>
    </source>
</evidence>
<organism evidence="17 18">
    <name type="scientific">Owenweeksia hongkongensis (strain DSM 17368 / CIP 108786 / JCM 12287 / NRRL B-23963 / UST20020801)</name>
    <dbReference type="NCBI Taxonomy" id="926562"/>
    <lineage>
        <taxon>Bacteria</taxon>
        <taxon>Pseudomonadati</taxon>
        <taxon>Bacteroidota</taxon>
        <taxon>Flavobacteriia</taxon>
        <taxon>Flavobacteriales</taxon>
        <taxon>Owenweeksiaceae</taxon>
        <taxon>Owenweeksia</taxon>
    </lineage>
</organism>
<keyword evidence="9 15" id="KW-0227">DNA damage</keyword>
<keyword evidence="11 15" id="KW-0239">DNA-directed DNA polymerase</keyword>
<comment type="subunit">
    <text evidence="15">Monomer.</text>
</comment>
<dbReference type="Gene3D" id="1.10.150.20">
    <property type="entry name" value="5' to 3' exonuclease, C-terminal subdomain"/>
    <property type="match status" value="1"/>
</dbReference>
<feature type="site" description="Substrate discrimination" evidence="15">
    <location>
        <position position="22"/>
    </location>
</feature>
<dbReference type="NCBIfam" id="NF002677">
    <property type="entry name" value="PRK02406.1"/>
    <property type="match status" value="1"/>
</dbReference>
<feature type="binding site" evidence="15">
    <location>
        <position position="111"/>
    </location>
    <ligand>
        <name>Mg(2+)</name>
        <dbReference type="ChEBI" id="CHEBI:18420"/>
    </ligand>
</feature>
<dbReference type="InterPro" id="IPR036775">
    <property type="entry name" value="DNA_pol_Y-fam_lit_finger_sf"/>
</dbReference>
<dbReference type="HOGENOM" id="CLU_012348_1_1_10"/>
<dbReference type="GO" id="GO:0003887">
    <property type="term" value="F:DNA-directed DNA polymerase activity"/>
    <property type="evidence" value="ECO:0007669"/>
    <property type="project" value="UniProtKB-UniRule"/>
</dbReference>